<dbReference type="Proteomes" id="UP000567179">
    <property type="component" value="Unassembled WGS sequence"/>
</dbReference>
<sequence>MAFFHLKRALMLLCFYTTLGAYAAPADGAERLTKRDVVCQNNSGNLISEINTSGCIDFLLDDAAEGEICSATGTDIAMFQQIGDAAIYGFNALGTGIAAAGCGDVAAAAQLIINTCNDPTTGLLKGEAPTPTNPNLIVMIDSSHSLVPPCNPCF</sequence>
<feature type="chain" id="PRO_5034568233" evidence="1">
    <location>
        <begin position="24"/>
        <end position="154"/>
    </location>
</feature>
<dbReference type="AlphaFoldDB" id="A0A8H5B3R1"/>
<protein>
    <submittedName>
        <fullName evidence="2">Uncharacterized protein</fullName>
    </submittedName>
</protein>
<keyword evidence="3" id="KW-1185">Reference proteome</keyword>
<dbReference type="EMBL" id="JAACJJ010000043">
    <property type="protein sequence ID" value="KAF5315458.1"/>
    <property type="molecule type" value="Genomic_DNA"/>
</dbReference>
<accession>A0A8H5B3R1</accession>
<evidence type="ECO:0000313" key="2">
    <source>
        <dbReference type="EMBL" id="KAF5315458.1"/>
    </source>
</evidence>
<evidence type="ECO:0000256" key="1">
    <source>
        <dbReference type="SAM" id="SignalP"/>
    </source>
</evidence>
<feature type="signal peptide" evidence="1">
    <location>
        <begin position="1"/>
        <end position="23"/>
    </location>
</feature>
<keyword evidence="1" id="KW-0732">Signal</keyword>
<evidence type="ECO:0000313" key="3">
    <source>
        <dbReference type="Proteomes" id="UP000567179"/>
    </source>
</evidence>
<reference evidence="2 3" key="1">
    <citation type="journal article" date="2020" name="ISME J.">
        <title>Uncovering the hidden diversity of litter-decomposition mechanisms in mushroom-forming fungi.</title>
        <authorList>
            <person name="Floudas D."/>
            <person name="Bentzer J."/>
            <person name="Ahren D."/>
            <person name="Johansson T."/>
            <person name="Persson P."/>
            <person name="Tunlid A."/>
        </authorList>
    </citation>
    <scope>NUCLEOTIDE SEQUENCE [LARGE SCALE GENOMIC DNA]</scope>
    <source>
        <strain evidence="2 3">CBS 101986</strain>
    </source>
</reference>
<organism evidence="2 3">
    <name type="scientific">Psilocybe cf. subviscida</name>
    <dbReference type="NCBI Taxonomy" id="2480587"/>
    <lineage>
        <taxon>Eukaryota</taxon>
        <taxon>Fungi</taxon>
        <taxon>Dikarya</taxon>
        <taxon>Basidiomycota</taxon>
        <taxon>Agaricomycotina</taxon>
        <taxon>Agaricomycetes</taxon>
        <taxon>Agaricomycetidae</taxon>
        <taxon>Agaricales</taxon>
        <taxon>Agaricineae</taxon>
        <taxon>Strophariaceae</taxon>
        <taxon>Psilocybe</taxon>
    </lineage>
</organism>
<name>A0A8H5B3R1_9AGAR</name>
<comment type="caution">
    <text evidence="2">The sequence shown here is derived from an EMBL/GenBank/DDBJ whole genome shotgun (WGS) entry which is preliminary data.</text>
</comment>
<gene>
    <name evidence="2" type="ORF">D9619_007596</name>
</gene>
<proteinExistence type="predicted"/>